<sequence length="1253" mass="137484">MTQIVAIKANAINFDTDGSFTYDSARSWPLFPTKCTVSMKCNGLWSLDMQVPFDKSLNDYIVKEGIIAVTMRKSLTESIGINKVQAFRITKADKGPYLFTAEATQVFYDARQYMVNDHIHIVDKMASDAIKELITRCKAPIGFSIEQDKQTATAYWEWKNMLECINDDEDNSFINRWGGDFVTDNYRFLWRRKLDRFRNSPDEELIRISAGLSMTNIKYTIDTSKLVTEIWPQAYNGHHLEPKEGVFTSVRSPHFNDYAVGYPTIMKYEKIRLKEDAGSSEDKDIIVCDTKDKMNQELIKASEKEFTENKVDVPSITYDVDFSDLTQVTRYKGYESLITLCLGDSCIVYNEDLDINTKARVKEITYDCVNELVTKMTLGDYNIDYYAEQARQNRTARKVLNTPLAAANADTVTGVIDGQKAQMAISLDKNNQNGYQVVKVENTLKGTGYGAIAIGSDGVQATTVQQADGSGWNWKDSTLFNQKGIWFGKVGNSDGSKYIKFDKNGLQSYDGGVFGKGITGTFVGDSFHVTNGIVTGQTQWKPITYELSVNDNMLTLSDSNGNAQTVKLPEMKTIITGDKGETGAQGPKGDKGDTATVTVGTVTTGSAGTNAIVTNSGTTNDAIFNFQIPKGDKGDSLTIKSYTVEYQEGTSSVEAPIGAWMTKPMDILQGNYLWTRITLNFSDGTTAQYYSVARQGIDGVKGATGKTGDTGKGVKSITHYYLATGLNTSVTRDSDGWTTDVQLTDSVKKYLWTYSKTLWTDNSTTVTDPVIIGSYGTKGDTGPQGNPGAKGDPGKNGTDGVSPIVSVSKSGGVTTISITDKNGTHTQTVSDGTNGTPGAKGADGKTPYFHVKYSNDGGKTFTGNSGEDVGTYIGTCTDYNSADPTTVSSYTWARIKGDTGAQGQRGPSGTSSFLHIAYANSNDGKIGFSHTWSKSKTWVGHYVTDVNEADSDDPTKYTWVKWVGDDGIGITDIIEYYNVNSSATTAPTSWSTTVQQPNATSRYLWNYEEIKFSSGESHKSTPRVIGVYSNSITKITPYYYLSNSRDTFTLVSGHSWTTTIPNISDGEYLWEKMIVTFDNGSTKETEPVLHGEYNALSEGMNIISSNVDSQIDNAQDHILQQVYSTYATKDALNEYKSSMNTQFGIYDGKISANISELNSVKSNVADLTETANNVNNYMTFDKNGLSLGKSDSDFKTNITNEKLAFLQNGNEVAYFANNQMYVTDGNFANSMTIGKFAFVPRANGSLDFKKVGK</sequence>
<dbReference type="Proteomes" id="UP001285244">
    <property type="component" value="Unassembled WGS sequence"/>
</dbReference>
<dbReference type="EMBL" id="JALBUS010000007">
    <property type="protein sequence ID" value="MDX8417359.1"/>
    <property type="molecule type" value="Genomic_DNA"/>
</dbReference>
<evidence type="ECO:0000313" key="4">
    <source>
        <dbReference type="Proteomes" id="UP001285244"/>
    </source>
</evidence>
<feature type="domain" description="Tail spike" evidence="2">
    <location>
        <begin position="123"/>
        <end position="379"/>
    </location>
</feature>
<organism evidence="3 4">
    <name type="scientific">Absicoccus intestinalis</name>
    <dbReference type="NCBI Taxonomy" id="2926319"/>
    <lineage>
        <taxon>Bacteria</taxon>
        <taxon>Bacillati</taxon>
        <taxon>Bacillota</taxon>
        <taxon>Erysipelotrichia</taxon>
        <taxon>Erysipelotrichales</taxon>
        <taxon>Erysipelotrichaceae</taxon>
        <taxon>Absicoccus</taxon>
    </lineage>
</organism>
<comment type="caution">
    <text evidence="3">The sequence shown here is derived from an EMBL/GenBank/DDBJ whole genome shotgun (WGS) entry which is preliminary data.</text>
</comment>
<evidence type="ECO:0000259" key="2">
    <source>
        <dbReference type="Pfam" id="PF06605"/>
    </source>
</evidence>
<protein>
    <recommendedName>
        <fullName evidence="2">Tail spike domain-containing protein</fullName>
    </recommendedName>
</protein>
<feature type="region of interest" description="Disordered" evidence="1">
    <location>
        <begin position="775"/>
        <end position="802"/>
    </location>
</feature>
<evidence type="ECO:0000256" key="1">
    <source>
        <dbReference type="SAM" id="MobiDB-lite"/>
    </source>
</evidence>
<evidence type="ECO:0000313" key="3">
    <source>
        <dbReference type="EMBL" id="MDX8417359.1"/>
    </source>
</evidence>
<dbReference type="RefSeq" id="WP_320325652.1">
    <property type="nucleotide sequence ID" value="NZ_JALBUS010000007.1"/>
</dbReference>
<dbReference type="InterPro" id="IPR007119">
    <property type="entry name" value="Phage_tail_spike_N"/>
</dbReference>
<accession>A0ABU4WPM2</accession>
<proteinExistence type="predicted"/>
<feature type="region of interest" description="Disordered" evidence="1">
    <location>
        <begin position="817"/>
        <end position="843"/>
    </location>
</feature>
<dbReference type="Pfam" id="PF06605">
    <property type="entry name" value="Prophage_tail"/>
    <property type="match status" value="1"/>
</dbReference>
<gene>
    <name evidence="3" type="ORF">MOZ64_05825</name>
</gene>
<reference evidence="3 4" key="1">
    <citation type="submission" date="2022-03" db="EMBL/GenBank/DDBJ databases">
        <title>Novel taxa within the pig intestine.</title>
        <authorList>
            <person name="Wylensek D."/>
            <person name="Bishof K."/>
            <person name="Afrizal A."/>
            <person name="Clavel T."/>
        </authorList>
    </citation>
    <scope>NUCLEOTIDE SEQUENCE [LARGE SCALE GENOMIC DNA]</scope>
    <source>
        <strain evidence="3 4">Cla-KB-P134</strain>
    </source>
</reference>
<keyword evidence="4" id="KW-1185">Reference proteome</keyword>
<dbReference type="PANTHER" id="PTHR24637">
    <property type="entry name" value="COLLAGEN"/>
    <property type="match status" value="1"/>
</dbReference>
<feature type="compositionally biased region" description="Polar residues" evidence="1">
    <location>
        <begin position="817"/>
        <end position="836"/>
    </location>
</feature>
<name>A0ABU4WPM2_9FIRM</name>
<dbReference type="InterPro" id="IPR010572">
    <property type="entry name" value="Tail_dom"/>
</dbReference>
<dbReference type="NCBIfam" id="TIGR01665">
    <property type="entry name" value="put_anti_recept"/>
    <property type="match status" value="1"/>
</dbReference>